<evidence type="ECO:0000256" key="1">
    <source>
        <dbReference type="ARBA" id="ARBA00022676"/>
    </source>
</evidence>
<dbReference type="InterPro" id="IPR029044">
    <property type="entry name" value="Nucleotide-diphossugar_trans"/>
</dbReference>
<dbReference type="GO" id="GO:0006487">
    <property type="term" value="P:protein N-linked glycosylation"/>
    <property type="evidence" value="ECO:0007669"/>
    <property type="project" value="TreeGrafter"/>
</dbReference>
<keyword evidence="2" id="KW-0808">Transferase</keyword>
<evidence type="ECO:0000313" key="3">
    <source>
        <dbReference type="EMBL" id="KKW11261.1"/>
    </source>
</evidence>
<dbReference type="EMBL" id="LCQD01000022">
    <property type="protein sequence ID" value="KKW11261.1"/>
    <property type="molecule type" value="Genomic_DNA"/>
</dbReference>
<name>A0A0G1VXS9_9BACT</name>
<evidence type="ECO:0000256" key="2">
    <source>
        <dbReference type="ARBA" id="ARBA00022679"/>
    </source>
</evidence>
<gene>
    <name evidence="3" type="ORF">UY48_C0022G0009</name>
</gene>
<evidence type="ECO:0008006" key="5">
    <source>
        <dbReference type="Google" id="ProtNLM"/>
    </source>
</evidence>
<dbReference type="PANTHER" id="PTHR31306">
    <property type="entry name" value="ALPHA-1,6-MANNOSYLTRANSFERASE MNN11-RELATED"/>
    <property type="match status" value="1"/>
</dbReference>
<dbReference type="GO" id="GO:0016020">
    <property type="term" value="C:membrane"/>
    <property type="evidence" value="ECO:0007669"/>
    <property type="project" value="InterPro"/>
</dbReference>
<proteinExistence type="predicted"/>
<comment type="caution">
    <text evidence="3">The sequence shown here is derived from an EMBL/GenBank/DDBJ whole genome shotgun (WGS) entry which is preliminary data.</text>
</comment>
<dbReference type="PANTHER" id="PTHR31306:SF4">
    <property type="entry name" value="ALPHA-1,2-GALACTOSYLTRANSFERASE"/>
    <property type="match status" value="1"/>
</dbReference>
<dbReference type="SUPFAM" id="SSF53448">
    <property type="entry name" value="Nucleotide-diphospho-sugar transferases"/>
    <property type="match status" value="1"/>
</dbReference>
<protein>
    <recommendedName>
        <fullName evidence="5">Nucleotide-diphospho-sugar transferase domain-containing protein</fullName>
    </recommendedName>
</protein>
<dbReference type="Gene3D" id="3.90.550.10">
    <property type="entry name" value="Spore Coat Polysaccharide Biosynthesis Protein SpsA, Chain A"/>
    <property type="match status" value="1"/>
</dbReference>
<dbReference type="InterPro" id="IPR008630">
    <property type="entry name" value="Glyco_trans_34"/>
</dbReference>
<sequence>MIDKPEMKDAVILQQAWQIGPFADMLRLTYQRHAAYAWAHNMEYIAWAGSLKPDLWPGGWGKIWLIRLMLEQGYKWVFWIDTDAAIVNGECDLRNALPDGKLIGAVEHYAPDWFPKFDIPRHYNVGILLVRNDPLSKEFMDDWLSRYPGHSRWLEQGAFNGMIDEDKYKDIFHRLDDRWNATFNVNPVENPYIMGWHGVMPEAKRYSMMKEVFKDDFLRFRV</sequence>
<keyword evidence="1" id="KW-0328">Glycosyltransferase</keyword>
<reference evidence="3 4" key="1">
    <citation type="journal article" date="2015" name="Nature">
        <title>rRNA introns, odd ribosomes, and small enigmatic genomes across a large radiation of phyla.</title>
        <authorList>
            <person name="Brown C.T."/>
            <person name="Hug L.A."/>
            <person name="Thomas B.C."/>
            <person name="Sharon I."/>
            <person name="Castelle C.J."/>
            <person name="Singh A."/>
            <person name="Wilkins M.J."/>
            <person name="Williams K.H."/>
            <person name="Banfield J.F."/>
        </authorList>
    </citation>
    <scope>NUCLEOTIDE SEQUENCE [LARGE SCALE GENOMIC DNA]</scope>
</reference>
<dbReference type="Proteomes" id="UP000034588">
    <property type="component" value="Unassembled WGS sequence"/>
</dbReference>
<dbReference type="AlphaFoldDB" id="A0A0G1VXS9"/>
<accession>A0A0G1VXS9</accession>
<dbReference type="GO" id="GO:0016757">
    <property type="term" value="F:glycosyltransferase activity"/>
    <property type="evidence" value="ECO:0007669"/>
    <property type="project" value="UniProtKB-KW"/>
</dbReference>
<organism evidence="3 4">
    <name type="scientific">Candidatus Gottesmanbacteria bacterium GW2011_GWB1_49_7</name>
    <dbReference type="NCBI Taxonomy" id="1618448"/>
    <lineage>
        <taxon>Bacteria</taxon>
        <taxon>Candidatus Gottesmaniibacteriota</taxon>
    </lineage>
</organism>
<evidence type="ECO:0000313" key="4">
    <source>
        <dbReference type="Proteomes" id="UP000034588"/>
    </source>
</evidence>